<evidence type="ECO:0000313" key="1">
    <source>
        <dbReference type="EMBL" id="GAA0238178.1"/>
    </source>
</evidence>
<dbReference type="EMBL" id="BAAAFN010000020">
    <property type="protein sequence ID" value="GAA0238178.1"/>
    <property type="molecule type" value="Genomic_DNA"/>
</dbReference>
<sequence length="198" mass="22288">MAVRSEADYRAQLRQLLPPGPAWDPDVYPVPAMVVDAAAAELARVDARAEALLSEMFPGAVRELLADWERVMGLPDACLGQGASPAERLTEIVRRFSEVGRQDARYFEDLAHRLGYPDAWVEAWRAPRFGRMRFGRVRFGGWASQFVWVMHMGTRLPGGVRFGLTRFGARFGANPNDIVECVIRRYAPAHTVVFFDYS</sequence>
<reference evidence="2" key="1">
    <citation type="journal article" date="2019" name="Int. J. Syst. Evol. Microbiol.">
        <title>The Global Catalogue of Microorganisms (GCM) 10K type strain sequencing project: providing services to taxonomists for standard genome sequencing and annotation.</title>
        <authorList>
            <consortium name="The Broad Institute Genomics Platform"/>
            <consortium name="The Broad Institute Genome Sequencing Center for Infectious Disease"/>
            <person name="Wu L."/>
            <person name="Ma J."/>
        </authorList>
    </citation>
    <scope>NUCLEOTIDE SEQUENCE [LARGE SCALE GENOMIC DNA]</scope>
    <source>
        <strain evidence="2">JCM 16240</strain>
    </source>
</reference>
<gene>
    <name evidence="1" type="ORF">GCM10009125_28800</name>
</gene>
<protein>
    <submittedName>
        <fullName evidence="1">DUF2313 domain-containing protein</fullName>
    </submittedName>
</protein>
<proteinExistence type="predicted"/>
<name>A0ABP3DSH2_9BURK</name>
<dbReference type="Pfam" id="PF10076">
    <property type="entry name" value="Phage_Mu_Gp48"/>
    <property type="match status" value="1"/>
</dbReference>
<dbReference type="RefSeq" id="WP_343822172.1">
    <property type="nucleotide sequence ID" value="NZ_BAAAFN010000020.1"/>
</dbReference>
<dbReference type="Proteomes" id="UP001501176">
    <property type="component" value="Unassembled WGS sequence"/>
</dbReference>
<evidence type="ECO:0000313" key="2">
    <source>
        <dbReference type="Proteomes" id="UP001501176"/>
    </source>
</evidence>
<comment type="caution">
    <text evidence="1">The sequence shown here is derived from an EMBL/GenBank/DDBJ whole genome shotgun (WGS) entry which is preliminary data.</text>
</comment>
<organism evidence="1 2">
    <name type="scientific">Castellaniella daejeonensis</name>
    <dbReference type="NCBI Taxonomy" id="659013"/>
    <lineage>
        <taxon>Bacteria</taxon>
        <taxon>Pseudomonadati</taxon>
        <taxon>Pseudomonadota</taxon>
        <taxon>Betaproteobacteria</taxon>
        <taxon>Burkholderiales</taxon>
        <taxon>Alcaligenaceae</taxon>
        <taxon>Castellaniella</taxon>
    </lineage>
</organism>
<accession>A0ABP3DSH2</accession>
<keyword evidence="2" id="KW-1185">Reference proteome</keyword>
<dbReference type="InterPro" id="IPR018755">
    <property type="entry name" value="Phage_Mu_Gp48"/>
</dbReference>